<evidence type="ECO:0000313" key="4">
    <source>
        <dbReference type="Proteomes" id="UP000092932"/>
    </source>
</evidence>
<sequence length="345" mass="40687">MTFKTFLRSCGASTLAAALAVGAFAAPAAADDAPGRRGNVEGQNDNPEPRAGEARQRAFGQRPERQRPQVQAAPQMRAERQAEARQQRTWQPPQAQRQSVERSGRDWNRGDRRSATGTERAGRDWNRRDNTNNDWGQARAAQVQAQAEARRAQAEAASRNTSRTWSRGDRANSGEWERNRTYANRDRNGSYRDGYRDGRTVDSRQDRYQQRDAYRSGYRDGTRNDSWRDGRRHDGRHYSGDYRRWSHDWRRDNRYNWYSYRSANRHLYRIGRYYAPYSGYRYSRISIGFHLDSLFFGSRYWINDPWQYRLPAAYGPYRWVRYYDDALLVDIYSGEVVDVIYDFFW</sequence>
<reference evidence="3 4" key="1">
    <citation type="submission" date="2016-07" db="EMBL/GenBank/DDBJ databases">
        <title>Complete genome sequence of Altererythrobacter dongtanensis KCTC 22672, a type strain with esterase isolated from tidal flat.</title>
        <authorList>
            <person name="Cheng H."/>
            <person name="Wu Y.-H."/>
            <person name="Zhou P."/>
            <person name="Huo Y.-Y."/>
            <person name="Wang C.-S."/>
            <person name="Xu X.-W."/>
        </authorList>
    </citation>
    <scope>NUCLEOTIDE SEQUENCE [LARGE SCALE GENOMIC DNA]</scope>
    <source>
        <strain evidence="3 4">KCTC 22672</strain>
    </source>
</reference>
<dbReference type="InterPro" id="IPR024572">
    <property type="entry name" value="RcnB"/>
</dbReference>
<accession>A0A1B2AGE1</accession>
<gene>
    <name evidence="3" type="ORF">A6F68_02733</name>
</gene>
<keyword evidence="4" id="KW-1185">Reference proteome</keyword>
<dbReference type="PATRIC" id="fig|692370.5.peg.2742"/>
<feature type="compositionally biased region" description="Basic and acidic residues" evidence="1">
    <location>
        <begin position="47"/>
        <end position="67"/>
    </location>
</feature>
<feature type="compositionally biased region" description="Polar residues" evidence="1">
    <location>
        <begin position="89"/>
        <end position="98"/>
    </location>
</feature>
<feature type="compositionally biased region" description="Basic and acidic residues" evidence="1">
    <location>
        <begin position="99"/>
        <end position="131"/>
    </location>
</feature>
<evidence type="ECO:0000256" key="2">
    <source>
        <dbReference type="SAM" id="SignalP"/>
    </source>
</evidence>
<feature type="compositionally biased region" description="Basic and acidic residues" evidence="1">
    <location>
        <begin position="77"/>
        <end position="86"/>
    </location>
</feature>
<dbReference type="RefSeq" id="WP_067681191.1">
    <property type="nucleotide sequence ID" value="NZ_CP016591.1"/>
</dbReference>
<organism evidence="3 4">
    <name type="scientific">Tsuneonella dongtanensis</name>
    <dbReference type="NCBI Taxonomy" id="692370"/>
    <lineage>
        <taxon>Bacteria</taxon>
        <taxon>Pseudomonadati</taxon>
        <taxon>Pseudomonadota</taxon>
        <taxon>Alphaproteobacteria</taxon>
        <taxon>Sphingomonadales</taxon>
        <taxon>Erythrobacteraceae</taxon>
        <taxon>Tsuneonella</taxon>
    </lineage>
</organism>
<evidence type="ECO:0008006" key="5">
    <source>
        <dbReference type="Google" id="ProtNLM"/>
    </source>
</evidence>
<name>A0A1B2AGE1_9SPHN</name>
<evidence type="ECO:0000256" key="1">
    <source>
        <dbReference type="SAM" id="MobiDB-lite"/>
    </source>
</evidence>
<evidence type="ECO:0000313" key="3">
    <source>
        <dbReference type="EMBL" id="ANY21223.1"/>
    </source>
</evidence>
<proteinExistence type="predicted"/>
<dbReference type="Gene3D" id="3.10.450.160">
    <property type="entry name" value="inner membrane protein cigr"/>
    <property type="match status" value="1"/>
</dbReference>
<dbReference type="Proteomes" id="UP000092932">
    <property type="component" value="Chromosome"/>
</dbReference>
<feature type="compositionally biased region" description="Low complexity" evidence="1">
    <location>
        <begin position="132"/>
        <end position="147"/>
    </location>
</feature>
<feature type="region of interest" description="Disordered" evidence="1">
    <location>
        <begin position="29"/>
        <end position="230"/>
    </location>
</feature>
<feature type="signal peptide" evidence="2">
    <location>
        <begin position="1"/>
        <end position="25"/>
    </location>
</feature>
<dbReference type="STRING" id="692370.A6F68_02733"/>
<dbReference type="KEGG" id="ado:A6F68_02733"/>
<protein>
    <recommendedName>
        <fullName evidence="5">Nickel/cobalt transporter regulator</fullName>
    </recommendedName>
</protein>
<keyword evidence="2" id="KW-0732">Signal</keyword>
<feature type="chain" id="PRO_5008534241" description="Nickel/cobalt transporter regulator" evidence="2">
    <location>
        <begin position="26"/>
        <end position="345"/>
    </location>
</feature>
<dbReference type="Pfam" id="PF11776">
    <property type="entry name" value="RcnB"/>
    <property type="match status" value="1"/>
</dbReference>
<dbReference type="EMBL" id="CP016591">
    <property type="protein sequence ID" value="ANY21223.1"/>
    <property type="molecule type" value="Genomic_DNA"/>
</dbReference>
<feature type="compositionally biased region" description="Basic and acidic residues" evidence="1">
    <location>
        <begin position="166"/>
        <end position="230"/>
    </location>
</feature>
<dbReference type="AlphaFoldDB" id="A0A1B2AGE1"/>